<feature type="non-terminal residue" evidence="1">
    <location>
        <position position="46"/>
    </location>
</feature>
<accession>A0AA35X1P1</accession>
<sequence>MPAATTLKFTTMKIEDRELSNLIARLTLKIFPFLQPTIYLLQRVGL</sequence>
<dbReference type="Proteomes" id="UP001174909">
    <property type="component" value="Unassembled WGS sequence"/>
</dbReference>
<keyword evidence="2" id="KW-1185">Reference proteome</keyword>
<name>A0AA35X1P1_GEOBA</name>
<evidence type="ECO:0000313" key="1">
    <source>
        <dbReference type="EMBL" id="CAI8040869.1"/>
    </source>
</evidence>
<dbReference type="EMBL" id="CASHTH010003144">
    <property type="protein sequence ID" value="CAI8040869.1"/>
    <property type="molecule type" value="Genomic_DNA"/>
</dbReference>
<organism evidence="1 2">
    <name type="scientific">Geodia barretti</name>
    <name type="common">Barrett's horny sponge</name>
    <dbReference type="NCBI Taxonomy" id="519541"/>
    <lineage>
        <taxon>Eukaryota</taxon>
        <taxon>Metazoa</taxon>
        <taxon>Porifera</taxon>
        <taxon>Demospongiae</taxon>
        <taxon>Heteroscleromorpha</taxon>
        <taxon>Tetractinellida</taxon>
        <taxon>Astrophorina</taxon>
        <taxon>Geodiidae</taxon>
        <taxon>Geodia</taxon>
    </lineage>
</organism>
<evidence type="ECO:0000313" key="2">
    <source>
        <dbReference type="Proteomes" id="UP001174909"/>
    </source>
</evidence>
<proteinExistence type="predicted"/>
<comment type="caution">
    <text evidence="1">The sequence shown here is derived from an EMBL/GenBank/DDBJ whole genome shotgun (WGS) entry which is preliminary data.</text>
</comment>
<reference evidence="1" key="1">
    <citation type="submission" date="2023-03" db="EMBL/GenBank/DDBJ databases">
        <authorList>
            <person name="Steffen K."/>
            <person name="Cardenas P."/>
        </authorList>
    </citation>
    <scope>NUCLEOTIDE SEQUENCE</scope>
</reference>
<protein>
    <submittedName>
        <fullName evidence="1">Uncharacterized protein</fullName>
    </submittedName>
</protein>
<gene>
    <name evidence="1" type="ORF">GBAR_LOCUS22722</name>
</gene>
<dbReference type="AlphaFoldDB" id="A0AA35X1P1"/>